<evidence type="ECO:0000256" key="11">
    <source>
        <dbReference type="PROSITE-ProRule" id="PRU00191"/>
    </source>
</evidence>
<feature type="domain" description="Protein kinase" evidence="18">
    <location>
        <begin position="303"/>
        <end position="563"/>
    </location>
</feature>
<dbReference type="Pfam" id="PF07714">
    <property type="entry name" value="PK_Tyr_Ser-Thr"/>
    <property type="match status" value="1"/>
</dbReference>
<dbReference type="AlphaFoldDB" id="A0A8B7YHZ6"/>
<keyword evidence="8 14" id="KW-0829">Tyrosine-protein kinase</keyword>
<dbReference type="CDD" id="cd11845">
    <property type="entry name" value="SH3_Src_like"/>
    <property type="match status" value="1"/>
</dbReference>
<keyword evidence="19" id="KW-1185">Reference proteome</keyword>
<evidence type="ECO:0000256" key="9">
    <source>
        <dbReference type="ARBA" id="ARBA00023288"/>
    </source>
</evidence>
<evidence type="ECO:0000313" key="19">
    <source>
        <dbReference type="Proteomes" id="UP000694845"/>
    </source>
</evidence>
<evidence type="ECO:0000256" key="1">
    <source>
        <dbReference type="ARBA" id="ARBA00022443"/>
    </source>
</evidence>
<evidence type="ECO:0000256" key="3">
    <source>
        <dbReference type="ARBA" id="ARBA00022679"/>
    </source>
</evidence>
<dbReference type="PRINTS" id="PR00452">
    <property type="entry name" value="SH3DOMAIN"/>
</dbReference>
<dbReference type="GeneID" id="110980160"/>
<dbReference type="RefSeq" id="XP_022092237.1">
    <property type="nucleotide sequence ID" value="XM_022236545.1"/>
</dbReference>
<name>A0A8B7YHZ6_ACAPL</name>
<dbReference type="SMART" id="SM00252">
    <property type="entry name" value="SH2"/>
    <property type="match status" value="1"/>
</dbReference>
<evidence type="ECO:0000259" key="18">
    <source>
        <dbReference type="PROSITE" id="PS50011"/>
    </source>
</evidence>
<dbReference type="KEGG" id="aplc:110980160"/>
<evidence type="ECO:0000256" key="7">
    <source>
        <dbReference type="ARBA" id="ARBA00022840"/>
    </source>
</evidence>
<dbReference type="InterPro" id="IPR050198">
    <property type="entry name" value="Non-receptor_tyrosine_kinases"/>
</dbReference>
<dbReference type="PRINTS" id="PR00109">
    <property type="entry name" value="TYRKINASE"/>
</dbReference>
<dbReference type="SUPFAM" id="SSF50044">
    <property type="entry name" value="SH3-domain"/>
    <property type="match status" value="1"/>
</dbReference>
<evidence type="ECO:0000256" key="4">
    <source>
        <dbReference type="ARBA" id="ARBA00022707"/>
    </source>
</evidence>
<keyword evidence="6 14" id="KW-0418">Kinase</keyword>
<evidence type="ECO:0000256" key="12">
    <source>
        <dbReference type="PROSITE-ProRule" id="PRU00192"/>
    </source>
</evidence>
<feature type="compositionally biased region" description="Gly residues" evidence="15">
    <location>
        <begin position="59"/>
        <end position="71"/>
    </location>
</feature>
<reference evidence="20" key="1">
    <citation type="submission" date="2025-08" db="UniProtKB">
        <authorList>
            <consortium name="RefSeq"/>
        </authorList>
    </citation>
    <scope>IDENTIFICATION</scope>
</reference>
<evidence type="ECO:0000256" key="13">
    <source>
        <dbReference type="PROSITE-ProRule" id="PRU10141"/>
    </source>
</evidence>
<dbReference type="Gene3D" id="3.30.200.20">
    <property type="entry name" value="Phosphorylase Kinase, domain 1"/>
    <property type="match status" value="1"/>
</dbReference>
<dbReference type="SUPFAM" id="SSF56112">
    <property type="entry name" value="Protein kinase-like (PK-like)"/>
    <property type="match status" value="1"/>
</dbReference>
<dbReference type="SUPFAM" id="SSF55550">
    <property type="entry name" value="SH2 domain"/>
    <property type="match status" value="1"/>
</dbReference>
<dbReference type="InterPro" id="IPR001452">
    <property type="entry name" value="SH3_domain"/>
</dbReference>
<protein>
    <recommendedName>
        <fullName evidence="14">Tyrosine-protein kinase</fullName>
        <ecNumber evidence="14">2.7.10.2</ecNumber>
    </recommendedName>
</protein>
<dbReference type="Pfam" id="PF00017">
    <property type="entry name" value="SH2"/>
    <property type="match status" value="1"/>
</dbReference>
<keyword evidence="7 13" id="KW-0067">ATP-binding</keyword>
<dbReference type="Gene3D" id="2.30.30.40">
    <property type="entry name" value="SH3 Domains"/>
    <property type="match status" value="1"/>
</dbReference>
<evidence type="ECO:0000256" key="14">
    <source>
        <dbReference type="RuleBase" id="RU362096"/>
    </source>
</evidence>
<dbReference type="Gene3D" id="3.30.505.10">
    <property type="entry name" value="SH2 domain"/>
    <property type="match status" value="1"/>
</dbReference>
<dbReference type="SMART" id="SM00326">
    <property type="entry name" value="SH3"/>
    <property type="match status" value="1"/>
</dbReference>
<dbReference type="PROSITE" id="PS50001">
    <property type="entry name" value="SH2"/>
    <property type="match status" value="1"/>
</dbReference>
<dbReference type="GO" id="GO:0004715">
    <property type="term" value="F:non-membrane spanning protein tyrosine kinase activity"/>
    <property type="evidence" value="ECO:0007669"/>
    <property type="project" value="UniProtKB-EC"/>
</dbReference>
<dbReference type="InterPro" id="IPR017441">
    <property type="entry name" value="Protein_kinase_ATP_BS"/>
</dbReference>
<dbReference type="InterPro" id="IPR000719">
    <property type="entry name" value="Prot_kinase_dom"/>
</dbReference>
<dbReference type="PROSITE" id="PS50011">
    <property type="entry name" value="PROTEIN_KINASE_DOM"/>
    <property type="match status" value="1"/>
</dbReference>
<keyword evidence="11" id="KW-0727">SH2 domain</keyword>
<feature type="domain" description="SH2" evidence="16">
    <location>
        <begin position="184"/>
        <end position="281"/>
    </location>
</feature>
<dbReference type="InterPro" id="IPR001245">
    <property type="entry name" value="Ser-Thr/Tyr_kinase_cat_dom"/>
</dbReference>
<keyword evidence="2" id="KW-0597">Phosphoprotein</keyword>
<dbReference type="OrthoDB" id="4062651at2759"/>
<dbReference type="InterPro" id="IPR020635">
    <property type="entry name" value="Tyr_kinase_cat_dom"/>
</dbReference>
<dbReference type="FunFam" id="3.30.200.20:FF:000036">
    <property type="entry name" value="Tyrosine-protein kinase"/>
    <property type="match status" value="1"/>
</dbReference>
<gene>
    <name evidence="20" type="primary">LOC110980160</name>
</gene>
<evidence type="ECO:0000259" key="16">
    <source>
        <dbReference type="PROSITE" id="PS50001"/>
    </source>
</evidence>
<evidence type="ECO:0000259" key="17">
    <source>
        <dbReference type="PROSITE" id="PS50002"/>
    </source>
</evidence>
<dbReference type="Proteomes" id="UP000694845">
    <property type="component" value="Unplaced"/>
</dbReference>
<dbReference type="CDD" id="cd09933">
    <property type="entry name" value="SH2_Src_family"/>
    <property type="match status" value="1"/>
</dbReference>
<keyword evidence="9" id="KW-0449">Lipoprotein</keyword>
<feature type="domain" description="SH3" evidence="17">
    <location>
        <begin position="117"/>
        <end position="178"/>
    </location>
</feature>
<accession>A0A8B7YHZ6</accession>
<evidence type="ECO:0000256" key="8">
    <source>
        <dbReference type="ARBA" id="ARBA00023137"/>
    </source>
</evidence>
<feature type="binding site" evidence="13">
    <location>
        <position position="342"/>
    </location>
    <ligand>
        <name>ATP</name>
        <dbReference type="ChEBI" id="CHEBI:30616"/>
    </ligand>
</feature>
<keyword evidence="5 13" id="KW-0547">Nucleotide-binding</keyword>
<dbReference type="InterPro" id="IPR011009">
    <property type="entry name" value="Kinase-like_dom_sf"/>
</dbReference>
<evidence type="ECO:0000256" key="2">
    <source>
        <dbReference type="ARBA" id="ARBA00022553"/>
    </source>
</evidence>
<dbReference type="PROSITE" id="PS00109">
    <property type="entry name" value="PROTEIN_KINASE_TYR"/>
    <property type="match status" value="1"/>
</dbReference>
<dbReference type="FunFam" id="3.30.505.10:FF:000001">
    <property type="entry name" value="Tyrosine-protein kinase"/>
    <property type="match status" value="1"/>
</dbReference>
<comment type="catalytic activity">
    <reaction evidence="10 14">
        <text>L-tyrosyl-[protein] + ATP = O-phospho-L-tyrosyl-[protein] + ADP + H(+)</text>
        <dbReference type="Rhea" id="RHEA:10596"/>
        <dbReference type="Rhea" id="RHEA-COMP:10136"/>
        <dbReference type="Rhea" id="RHEA-COMP:20101"/>
        <dbReference type="ChEBI" id="CHEBI:15378"/>
        <dbReference type="ChEBI" id="CHEBI:30616"/>
        <dbReference type="ChEBI" id="CHEBI:46858"/>
        <dbReference type="ChEBI" id="CHEBI:61978"/>
        <dbReference type="ChEBI" id="CHEBI:456216"/>
        <dbReference type="EC" id="2.7.10.2"/>
    </reaction>
</comment>
<dbReference type="GO" id="GO:0005524">
    <property type="term" value="F:ATP binding"/>
    <property type="evidence" value="ECO:0007669"/>
    <property type="project" value="UniProtKB-UniRule"/>
</dbReference>
<dbReference type="InterPro" id="IPR008266">
    <property type="entry name" value="Tyr_kinase_AS"/>
</dbReference>
<dbReference type="PRINTS" id="PR00401">
    <property type="entry name" value="SH2DOMAIN"/>
</dbReference>
<feature type="region of interest" description="Disordered" evidence="15">
    <location>
        <begin position="1"/>
        <end position="97"/>
    </location>
</feature>
<evidence type="ECO:0000256" key="5">
    <source>
        <dbReference type="ARBA" id="ARBA00022741"/>
    </source>
</evidence>
<evidence type="ECO:0000256" key="10">
    <source>
        <dbReference type="ARBA" id="ARBA00051245"/>
    </source>
</evidence>
<evidence type="ECO:0000313" key="20">
    <source>
        <dbReference type="RefSeq" id="XP_022092237.1"/>
    </source>
</evidence>
<dbReference type="EC" id="2.7.10.2" evidence="14"/>
<keyword evidence="1 12" id="KW-0728">SH3 domain</keyword>
<feature type="compositionally biased region" description="Basic and acidic residues" evidence="15">
    <location>
        <begin position="32"/>
        <end position="44"/>
    </location>
</feature>
<keyword evidence="4" id="KW-0519">Myristate</keyword>
<dbReference type="Pfam" id="PF00018">
    <property type="entry name" value="SH3_1"/>
    <property type="match status" value="1"/>
</dbReference>
<keyword evidence="3 14" id="KW-0808">Transferase</keyword>
<proteinExistence type="inferred from homology"/>
<evidence type="ECO:0000256" key="15">
    <source>
        <dbReference type="SAM" id="MobiDB-lite"/>
    </source>
</evidence>
<dbReference type="OMA" id="QVEIGYR"/>
<dbReference type="InterPro" id="IPR036028">
    <property type="entry name" value="SH3-like_dom_sf"/>
</dbReference>
<feature type="compositionally biased region" description="Gly residues" evidence="15">
    <location>
        <begin position="82"/>
        <end position="93"/>
    </location>
</feature>
<dbReference type="PROSITE" id="PS50002">
    <property type="entry name" value="SH3"/>
    <property type="match status" value="1"/>
</dbReference>
<comment type="similarity">
    <text evidence="14">Belongs to the protein kinase superfamily. Tyr protein kinase family.</text>
</comment>
<dbReference type="InterPro" id="IPR036860">
    <property type="entry name" value="SH2_dom_sf"/>
</dbReference>
<dbReference type="Gene3D" id="1.10.510.10">
    <property type="entry name" value="Transferase(Phosphotransferase) domain 1"/>
    <property type="match status" value="1"/>
</dbReference>
<dbReference type="PANTHER" id="PTHR24418">
    <property type="entry name" value="TYROSINE-PROTEIN KINASE"/>
    <property type="match status" value="1"/>
</dbReference>
<dbReference type="InterPro" id="IPR000980">
    <property type="entry name" value="SH2"/>
</dbReference>
<sequence length="575" mass="64111">MGNKESTHGGGADGPDGFDHSTSTITVSSAKLRGDRKDRKDKDKKPKKGKTRKDSVNAAGGGGGGGGGGGSNEQDRQNHTGGDVGGPGGGAGNVGAMISAGVGNEQMGIMHSPSTRPAGERYKALYDYEARTADDLTFRKGEILIITNKTDPNWWLATSMLTKREGYVPRNYIEPADVLQAEDWFFEKMTRKEAEKQLQLAGNPRGTFLIRGSETSPGAYSLSVLDHDDSRGFNVKHYRIRTLDNGGYYISTRITFHTLHDLVNHYTSQADGLVCRLLNPCPRQKPAMFEISKDVWEIPRRSIKLERKLGNGQFGEVWEGALLERTEEHSRTWNGTVRVAVKTLKEGAMDPTAFLQEANIMKKLRHPKLVALLAVCSEGEPIYIVTELMTNGCLLDYLHEGEGKQLREPELIDITAQVADGMAYLESQRFVHRDLAARNILVGDLRNCKVADFGLSRIIEDEYIAKEGAKMPIKWTAPEAINFGKFTIKSDVWSFGILIYEVITKGRVPYPGMVNREVLDQVSRGYRMPKPPECPDQLYDITKQCWDAVPEKRPTFEFLHSFLDDFYHASEIQYQ</sequence>
<dbReference type="SMART" id="SM00219">
    <property type="entry name" value="TyrKc"/>
    <property type="match status" value="1"/>
</dbReference>
<dbReference type="CDD" id="cd05034">
    <property type="entry name" value="PTKc_Src_like"/>
    <property type="match status" value="1"/>
</dbReference>
<dbReference type="PROSITE" id="PS00107">
    <property type="entry name" value="PROTEIN_KINASE_ATP"/>
    <property type="match status" value="1"/>
</dbReference>
<organism evidence="19 20">
    <name type="scientific">Acanthaster planci</name>
    <name type="common">Crown-of-thorns starfish</name>
    <dbReference type="NCBI Taxonomy" id="133434"/>
    <lineage>
        <taxon>Eukaryota</taxon>
        <taxon>Metazoa</taxon>
        <taxon>Echinodermata</taxon>
        <taxon>Eleutherozoa</taxon>
        <taxon>Asterozoa</taxon>
        <taxon>Asteroidea</taxon>
        <taxon>Valvatacea</taxon>
        <taxon>Valvatida</taxon>
        <taxon>Acanthasteridae</taxon>
        <taxon>Acanthaster</taxon>
    </lineage>
</organism>
<dbReference type="FunFam" id="1.10.510.10:FF:000399">
    <property type="entry name" value="Tyrosine-protein kinase"/>
    <property type="match status" value="1"/>
</dbReference>
<evidence type="ECO:0000256" key="6">
    <source>
        <dbReference type="ARBA" id="ARBA00022777"/>
    </source>
</evidence>
<feature type="compositionally biased region" description="Polar residues" evidence="15">
    <location>
        <begin position="20"/>
        <end position="29"/>
    </location>
</feature>